<dbReference type="GO" id="GO:0016757">
    <property type="term" value="F:glycosyltransferase activity"/>
    <property type="evidence" value="ECO:0007669"/>
    <property type="project" value="UniProtKB-KW"/>
</dbReference>
<feature type="compositionally biased region" description="Basic residues" evidence="5">
    <location>
        <begin position="199"/>
        <end position="208"/>
    </location>
</feature>
<dbReference type="GO" id="GO:0006487">
    <property type="term" value="P:protein N-linked glycosylation"/>
    <property type="evidence" value="ECO:0007669"/>
    <property type="project" value="TreeGrafter"/>
</dbReference>
<dbReference type="Pfam" id="PF05637">
    <property type="entry name" value="Glyco_transf_34"/>
    <property type="match status" value="2"/>
</dbReference>
<comment type="similarity">
    <text evidence="1">Belongs to the glycosyltransferase 34 family.</text>
</comment>
<evidence type="ECO:0000256" key="5">
    <source>
        <dbReference type="SAM" id="MobiDB-lite"/>
    </source>
</evidence>
<dbReference type="SUPFAM" id="SSF53448">
    <property type="entry name" value="Nucleotide-diphospho-sugar transferases"/>
    <property type="match status" value="1"/>
</dbReference>
<dbReference type="Gene3D" id="3.90.550.10">
    <property type="entry name" value="Spore Coat Polysaccharide Biosynthesis Protein SpsA, Chain A"/>
    <property type="match status" value="1"/>
</dbReference>
<reference evidence="7" key="1">
    <citation type="journal article" date="2020" name="Stud. Mycol.">
        <title>101 Dothideomycetes genomes: a test case for predicting lifestyles and emergence of pathogens.</title>
        <authorList>
            <person name="Haridas S."/>
            <person name="Albert R."/>
            <person name="Binder M."/>
            <person name="Bloem J."/>
            <person name="Labutti K."/>
            <person name="Salamov A."/>
            <person name="Andreopoulos B."/>
            <person name="Baker S."/>
            <person name="Barry K."/>
            <person name="Bills G."/>
            <person name="Bluhm B."/>
            <person name="Cannon C."/>
            <person name="Castanera R."/>
            <person name="Culley D."/>
            <person name="Daum C."/>
            <person name="Ezra D."/>
            <person name="Gonzalez J."/>
            <person name="Henrissat B."/>
            <person name="Kuo A."/>
            <person name="Liang C."/>
            <person name="Lipzen A."/>
            <person name="Lutzoni F."/>
            <person name="Magnuson J."/>
            <person name="Mondo S."/>
            <person name="Nolan M."/>
            <person name="Ohm R."/>
            <person name="Pangilinan J."/>
            <person name="Park H.-J."/>
            <person name="Ramirez L."/>
            <person name="Alfaro M."/>
            <person name="Sun H."/>
            <person name="Tritt A."/>
            <person name="Yoshinaga Y."/>
            <person name="Zwiers L.-H."/>
            <person name="Turgeon B."/>
            <person name="Goodwin S."/>
            <person name="Spatafora J."/>
            <person name="Crous P."/>
            <person name="Grigoriev I."/>
        </authorList>
    </citation>
    <scope>NUCLEOTIDE SEQUENCE</scope>
    <source>
        <strain evidence="7">CBS 116435</strain>
    </source>
</reference>
<name>A0A9P4UT48_9PEZI</name>
<dbReference type="PANTHER" id="PTHR31306:SF8">
    <property type="entry name" value="GLYCOSYLTRANSFERASE FAMILY 34 PROTEIN"/>
    <property type="match status" value="1"/>
</dbReference>
<keyword evidence="6" id="KW-0812">Transmembrane</keyword>
<dbReference type="InterPro" id="IPR029048">
    <property type="entry name" value="HSP70_C_sf"/>
</dbReference>
<dbReference type="Proteomes" id="UP000799441">
    <property type="component" value="Unassembled WGS sequence"/>
</dbReference>
<protein>
    <submittedName>
        <fullName evidence="7">Glycosyltransferase family 34 protein</fullName>
    </submittedName>
</protein>
<evidence type="ECO:0000256" key="4">
    <source>
        <dbReference type="SAM" id="Coils"/>
    </source>
</evidence>
<dbReference type="OrthoDB" id="407658at2759"/>
<keyword evidence="2" id="KW-0328">Glycosyltransferase</keyword>
<dbReference type="EMBL" id="MU003767">
    <property type="protein sequence ID" value="KAF2725714.1"/>
    <property type="molecule type" value="Genomic_DNA"/>
</dbReference>
<keyword evidence="8" id="KW-1185">Reference proteome</keyword>
<comment type="caution">
    <text evidence="7">The sequence shown here is derived from an EMBL/GenBank/DDBJ whole genome shotgun (WGS) entry which is preliminary data.</text>
</comment>
<accession>A0A9P4UT48</accession>
<keyword evidence="3" id="KW-0808">Transferase</keyword>
<feature type="region of interest" description="Disordered" evidence="5">
    <location>
        <begin position="168"/>
        <end position="222"/>
    </location>
</feature>
<organism evidence="7 8">
    <name type="scientific">Polychaeton citri CBS 116435</name>
    <dbReference type="NCBI Taxonomy" id="1314669"/>
    <lineage>
        <taxon>Eukaryota</taxon>
        <taxon>Fungi</taxon>
        <taxon>Dikarya</taxon>
        <taxon>Ascomycota</taxon>
        <taxon>Pezizomycotina</taxon>
        <taxon>Dothideomycetes</taxon>
        <taxon>Dothideomycetidae</taxon>
        <taxon>Capnodiales</taxon>
        <taxon>Capnodiaceae</taxon>
        <taxon>Polychaeton</taxon>
    </lineage>
</organism>
<feature type="coiled-coil region" evidence="4">
    <location>
        <begin position="486"/>
        <end position="513"/>
    </location>
</feature>
<evidence type="ECO:0000256" key="1">
    <source>
        <dbReference type="ARBA" id="ARBA00005664"/>
    </source>
</evidence>
<proteinExistence type="inferred from homology"/>
<evidence type="ECO:0000313" key="7">
    <source>
        <dbReference type="EMBL" id="KAF2725714.1"/>
    </source>
</evidence>
<keyword evidence="4" id="KW-0175">Coiled coil</keyword>
<keyword evidence="6" id="KW-0472">Membrane</keyword>
<dbReference type="SUPFAM" id="SSF100934">
    <property type="entry name" value="Heat shock protein 70kD (HSP70), C-terminal subdomain"/>
    <property type="match status" value="1"/>
</dbReference>
<feature type="transmembrane region" description="Helical" evidence="6">
    <location>
        <begin position="51"/>
        <end position="68"/>
    </location>
</feature>
<sequence length="728" mass="81880">MSSSHGSPRASSSEFSPISPISSSSSVSIANPLPEWMRTGRRRLRFLTQGRLRLAFIAAGFILLGWLLTSTLGPAEEYDLDGSGFEHDVSSAGVLTEPSGYGLDSDDMPSSEDKFNSRPFGHPSDGEMDEFEAEIDDIVRNKYKNKPTLNGALADLHSAVTDKLQEWKPHFGSGHRNRPMTTTSTSTARRVQSTGTSGSRKKPPRPHARPNEGEQVQDGLGEEDRLGARTRIGKCTILFNGNSFWERAIKSHEEHDKLHGYRMHVLRQNLLDDVWSKPAYILSLLLRELAKPESERLEWIFWVDADTVILNPKVPIETFLPPPGSDFDDIHLMYSNDWNGLNNGVFPVRVNRWSVELFLAITSFRHYNPDVGLVFRDQSAMDITLKHPRFKRHVVEAPQRWFNAYQGEHNETLSPNQIRRGDLLVHFAGVTNREERMGFWLNRAEQHLDDWEVPVKSTSYPQEARDFWDEQRQRRHDEDSTITETRKKAEDIMTELETRMSEYSDRLSEDQKTSIEDAKEQLTKILNDDGANKDNIDMIKEDARLLEEVAQPLTEIIKDINGKLLESAHKAIFAGEKDLLEAGFSRQSGGEGLDPSLSRLSSHIRALKDMVMQPQELWNKLEIAAATNAVTEARAEWQETKAAAALEEGKAKDLQDQILKEASLYAFPSEALASSYTATISSGSVDASYTSPSVVEAEGAASETAAFEADASLEPIEGDWREILNQET</sequence>
<gene>
    <name evidence="7" type="ORF">K431DRAFT_281080</name>
</gene>
<feature type="compositionally biased region" description="Polar residues" evidence="5">
    <location>
        <begin position="179"/>
        <end position="198"/>
    </location>
</feature>
<feature type="region of interest" description="Disordered" evidence="5">
    <location>
        <begin position="1"/>
        <end position="27"/>
    </location>
</feature>
<dbReference type="GO" id="GO:0000139">
    <property type="term" value="C:Golgi membrane"/>
    <property type="evidence" value="ECO:0007669"/>
    <property type="project" value="TreeGrafter"/>
</dbReference>
<evidence type="ECO:0000256" key="2">
    <source>
        <dbReference type="ARBA" id="ARBA00022676"/>
    </source>
</evidence>
<evidence type="ECO:0000256" key="3">
    <source>
        <dbReference type="ARBA" id="ARBA00022679"/>
    </source>
</evidence>
<dbReference type="InterPro" id="IPR029044">
    <property type="entry name" value="Nucleotide-diphossugar_trans"/>
</dbReference>
<dbReference type="Gene3D" id="1.20.1270.10">
    <property type="match status" value="1"/>
</dbReference>
<dbReference type="AlphaFoldDB" id="A0A9P4UT48"/>
<evidence type="ECO:0000313" key="8">
    <source>
        <dbReference type="Proteomes" id="UP000799441"/>
    </source>
</evidence>
<dbReference type="PANTHER" id="PTHR31306">
    <property type="entry name" value="ALPHA-1,6-MANNOSYLTRANSFERASE MNN11-RELATED"/>
    <property type="match status" value="1"/>
</dbReference>
<dbReference type="InterPro" id="IPR008630">
    <property type="entry name" value="Glyco_trans_34"/>
</dbReference>
<evidence type="ECO:0000256" key="6">
    <source>
        <dbReference type="SAM" id="Phobius"/>
    </source>
</evidence>
<keyword evidence="6" id="KW-1133">Transmembrane helix</keyword>